<keyword evidence="5" id="KW-1185">Reference proteome</keyword>
<dbReference type="InterPro" id="IPR002486">
    <property type="entry name" value="Col_cuticle_N"/>
</dbReference>
<evidence type="ECO:0000259" key="3">
    <source>
        <dbReference type="SMART" id="SM01088"/>
    </source>
</evidence>
<evidence type="ECO:0000256" key="2">
    <source>
        <dbReference type="SAM" id="MobiDB-lite"/>
    </source>
</evidence>
<feature type="region of interest" description="Disordered" evidence="2">
    <location>
        <begin position="81"/>
        <end position="130"/>
    </location>
</feature>
<dbReference type="Gene3D" id="1.20.5.320">
    <property type="entry name" value="6-Phosphogluconate Dehydrogenase, domain 3"/>
    <property type="match status" value="1"/>
</dbReference>
<evidence type="ECO:0000313" key="4">
    <source>
        <dbReference type="EMBL" id="KAK0408840.1"/>
    </source>
</evidence>
<comment type="caution">
    <text evidence="4">The sequence shown here is derived from an EMBL/GenBank/DDBJ whole genome shotgun (WGS) entry which is preliminary data.</text>
</comment>
<feature type="domain" description="Nematode cuticle collagen N-terminal" evidence="3">
    <location>
        <begin position="5"/>
        <end position="57"/>
    </location>
</feature>
<evidence type="ECO:0000313" key="5">
    <source>
        <dbReference type="Proteomes" id="UP001175271"/>
    </source>
</evidence>
<dbReference type="GO" id="GO:0042302">
    <property type="term" value="F:structural constituent of cuticle"/>
    <property type="evidence" value="ECO:0007669"/>
    <property type="project" value="InterPro"/>
</dbReference>
<name>A0AA39HNZ1_9BILA</name>
<feature type="compositionally biased region" description="Low complexity" evidence="2">
    <location>
        <begin position="288"/>
        <end position="303"/>
    </location>
</feature>
<sequence>MKVYTATFAASALSGFALVVSLIAVFHICADVQNIWEEFDVEIDRFRVATDDLWTDMMKLNEKRRFRRQTYDVKAEVTVDNGYGTPAPAENPYAPNPSRGVNSNPSSPGVPIAGPPSIPPTLSGEGSFGGPGCSCRADNKCPAGPPGPKGKPGCHGPDGIPGQDGKPGVSGKDVTPERDQHGCFNCPTGPQGPPGAIGRPGHRGMAGSRGQDGMPGRDGQPGFSGEMGPPGPPGPLGPHGPAGEKGRDAEQPIGRPGPKGPRGAVGEQGLPGDDGIPAEQGAPGPVGPEGLTGPQGPQGPIGETGEEGPGGRPGKDAEYCPCPTRADAGVRSGYRRRH</sequence>
<dbReference type="PANTHER" id="PTHR24637">
    <property type="entry name" value="COLLAGEN"/>
    <property type="match status" value="1"/>
</dbReference>
<reference evidence="4" key="1">
    <citation type="submission" date="2023-06" db="EMBL/GenBank/DDBJ databases">
        <title>Genomic analysis of the entomopathogenic nematode Steinernema hermaphroditum.</title>
        <authorList>
            <person name="Schwarz E.M."/>
            <person name="Heppert J.K."/>
            <person name="Baniya A."/>
            <person name="Schwartz H.T."/>
            <person name="Tan C.-H."/>
            <person name="Antoshechkin I."/>
            <person name="Sternberg P.W."/>
            <person name="Goodrich-Blair H."/>
            <person name="Dillman A.R."/>
        </authorList>
    </citation>
    <scope>NUCLEOTIDE SEQUENCE</scope>
    <source>
        <strain evidence="4">PS9179</strain>
        <tissue evidence="4">Whole animal</tissue>
    </source>
</reference>
<gene>
    <name evidence="4" type="ORF">QR680_004195</name>
</gene>
<dbReference type="SMART" id="SM01088">
    <property type="entry name" value="Col_cuticle_N"/>
    <property type="match status" value="1"/>
</dbReference>
<protein>
    <recommendedName>
        <fullName evidence="3">Nematode cuticle collagen N-terminal domain-containing protein</fullName>
    </recommendedName>
</protein>
<feature type="region of interest" description="Disordered" evidence="2">
    <location>
        <begin position="144"/>
        <end position="338"/>
    </location>
</feature>
<keyword evidence="1" id="KW-0677">Repeat</keyword>
<dbReference type="Pfam" id="PF01484">
    <property type="entry name" value="Col_cuticle_N"/>
    <property type="match status" value="1"/>
</dbReference>
<feature type="compositionally biased region" description="Low complexity" evidence="2">
    <location>
        <begin position="86"/>
        <end position="97"/>
    </location>
</feature>
<evidence type="ECO:0000256" key="1">
    <source>
        <dbReference type="ARBA" id="ARBA00022737"/>
    </source>
</evidence>
<feature type="compositionally biased region" description="Pro residues" evidence="2">
    <location>
        <begin position="229"/>
        <end position="238"/>
    </location>
</feature>
<accession>A0AA39HNZ1</accession>
<proteinExistence type="predicted"/>
<dbReference type="Proteomes" id="UP001175271">
    <property type="component" value="Unassembled WGS sequence"/>
</dbReference>
<dbReference type="EMBL" id="JAUCMV010000003">
    <property type="protein sequence ID" value="KAK0408840.1"/>
    <property type="molecule type" value="Genomic_DNA"/>
</dbReference>
<dbReference type="AlphaFoldDB" id="A0AA39HNZ1"/>
<dbReference type="PANTHER" id="PTHR24637:SF421">
    <property type="entry name" value="CUTICLE COLLAGEN DPY-2"/>
    <property type="match status" value="1"/>
</dbReference>
<organism evidence="4 5">
    <name type="scientific">Steinernema hermaphroditum</name>
    <dbReference type="NCBI Taxonomy" id="289476"/>
    <lineage>
        <taxon>Eukaryota</taxon>
        <taxon>Metazoa</taxon>
        <taxon>Ecdysozoa</taxon>
        <taxon>Nematoda</taxon>
        <taxon>Chromadorea</taxon>
        <taxon>Rhabditida</taxon>
        <taxon>Tylenchina</taxon>
        <taxon>Panagrolaimomorpha</taxon>
        <taxon>Strongyloidoidea</taxon>
        <taxon>Steinernematidae</taxon>
        <taxon>Steinernema</taxon>
    </lineage>
</organism>